<name>A0A1E5IHC0_ENDTX</name>
<dbReference type="PANTHER" id="PTHR47514:SF1">
    <property type="entry name" value="TRANSKETOLASE N-TERMINAL SECTION-RELATED"/>
    <property type="match status" value="1"/>
</dbReference>
<evidence type="ECO:0000256" key="3">
    <source>
        <dbReference type="ARBA" id="ARBA00023052"/>
    </source>
</evidence>
<dbReference type="Pfam" id="PF00456">
    <property type="entry name" value="Transketolase_N"/>
    <property type="match status" value="1"/>
</dbReference>
<dbReference type="InterPro" id="IPR005474">
    <property type="entry name" value="Transketolase_N"/>
</dbReference>
<evidence type="ECO:0000256" key="2">
    <source>
        <dbReference type="ARBA" id="ARBA00007131"/>
    </source>
</evidence>
<evidence type="ECO:0000313" key="6">
    <source>
        <dbReference type="Proteomes" id="UP000095237"/>
    </source>
</evidence>
<dbReference type="Proteomes" id="UP000095237">
    <property type="component" value="Unassembled WGS sequence"/>
</dbReference>
<dbReference type="PANTHER" id="PTHR47514">
    <property type="entry name" value="TRANSKETOLASE N-TERMINAL SECTION-RELATED"/>
    <property type="match status" value="1"/>
</dbReference>
<organism evidence="5 6">
    <name type="scientific">Endomicrobium trichonymphae</name>
    <dbReference type="NCBI Taxonomy" id="1408204"/>
    <lineage>
        <taxon>Bacteria</taxon>
        <taxon>Pseudomonadati</taxon>
        <taxon>Elusimicrobiota</taxon>
        <taxon>Endomicrobiia</taxon>
        <taxon>Endomicrobiales</taxon>
        <taxon>Endomicrobiaceae</taxon>
        <taxon>Candidatus Endomicrobiellum</taxon>
    </lineage>
</organism>
<keyword evidence="3" id="KW-0786">Thiamine pyrophosphate</keyword>
<dbReference type="CDD" id="cd02012">
    <property type="entry name" value="TPP_TK"/>
    <property type="match status" value="1"/>
</dbReference>
<evidence type="ECO:0000313" key="5">
    <source>
        <dbReference type="EMBL" id="OEG69899.1"/>
    </source>
</evidence>
<reference evidence="5 6" key="1">
    <citation type="submission" date="2015-11" db="EMBL/GenBank/DDBJ databases">
        <title>Evidence for parallel genomic evolution in an endosymbiosis of termite gut flagellates.</title>
        <authorList>
            <person name="Zheng H."/>
        </authorList>
    </citation>
    <scope>NUCLEOTIDE SEQUENCE [LARGE SCALE GENOMIC DNA]</scope>
    <source>
        <strain evidence="5 6">CET450</strain>
    </source>
</reference>
<gene>
    <name evidence="5" type="ORF">ATZ36_07195</name>
</gene>
<dbReference type="EMBL" id="LNVX01000537">
    <property type="protein sequence ID" value="OEG69899.1"/>
    <property type="molecule type" value="Genomic_DNA"/>
</dbReference>
<evidence type="ECO:0000256" key="1">
    <source>
        <dbReference type="ARBA" id="ARBA00001964"/>
    </source>
</evidence>
<dbReference type="InterPro" id="IPR029061">
    <property type="entry name" value="THDP-binding"/>
</dbReference>
<comment type="cofactor">
    <cofactor evidence="1">
        <name>thiamine diphosphate</name>
        <dbReference type="ChEBI" id="CHEBI:58937"/>
    </cofactor>
</comment>
<keyword evidence="6" id="KW-1185">Reference proteome</keyword>
<evidence type="ECO:0000259" key="4">
    <source>
        <dbReference type="Pfam" id="PF00456"/>
    </source>
</evidence>
<dbReference type="SUPFAM" id="SSF52518">
    <property type="entry name" value="Thiamin diphosphate-binding fold (THDP-binding)"/>
    <property type="match status" value="1"/>
</dbReference>
<protein>
    <submittedName>
        <fullName evidence="5">Transketolase</fullName>
    </submittedName>
</protein>
<accession>A0A1E5IHC0</accession>
<sequence>METSDLKIISADVRKDIIKMLGLAGTGHPGGSLSSVELLVSLYFKHMKFNSKDANDQNRDYFILSKGHVCPVLYAVLARLGYFNPDELCTLRKAGSRLQGHPAKDKELPGIEISTGSLGYGLSIGAGIAAGMKQSKRNNRVYVLMGDGEQQEGSIWEAAMSAAHFKFDNLCAIVDDNGLQIDGATKDVMNVDPLADKYRAFGWNVIEINGHNLEAVDRAYLQFKMEKGRPTAIIAKTVKGKGVSYMENLVEWHGKILSKELVEKALMEIDVSLR</sequence>
<proteinExistence type="inferred from homology"/>
<comment type="similarity">
    <text evidence="2">Belongs to the transketolase family.</text>
</comment>
<dbReference type="AlphaFoldDB" id="A0A1E5IHC0"/>
<comment type="caution">
    <text evidence="5">The sequence shown here is derived from an EMBL/GenBank/DDBJ whole genome shotgun (WGS) entry which is preliminary data.</text>
</comment>
<feature type="domain" description="Transketolase N-terminal" evidence="4">
    <location>
        <begin position="21"/>
        <end position="264"/>
    </location>
</feature>
<dbReference type="Gene3D" id="3.40.50.970">
    <property type="match status" value="1"/>
</dbReference>